<feature type="region of interest" description="Disordered" evidence="1">
    <location>
        <begin position="164"/>
        <end position="289"/>
    </location>
</feature>
<feature type="compositionally biased region" description="Basic residues" evidence="1">
    <location>
        <begin position="261"/>
        <end position="270"/>
    </location>
</feature>
<evidence type="ECO:0000313" key="3">
    <source>
        <dbReference type="Proteomes" id="UP000708148"/>
    </source>
</evidence>
<keyword evidence="3" id="KW-1185">Reference proteome</keyword>
<evidence type="ECO:0000313" key="2">
    <source>
        <dbReference type="EMBL" id="CAD7701799.1"/>
    </source>
</evidence>
<feature type="region of interest" description="Disordered" evidence="1">
    <location>
        <begin position="1"/>
        <end position="23"/>
    </location>
</feature>
<gene>
    <name evidence="2" type="ORF">OSTQU699_LOCUS7156</name>
</gene>
<evidence type="ECO:0000256" key="1">
    <source>
        <dbReference type="SAM" id="MobiDB-lite"/>
    </source>
</evidence>
<protein>
    <submittedName>
        <fullName evidence="2">Uncharacterized protein</fullName>
    </submittedName>
</protein>
<dbReference type="AlphaFoldDB" id="A0A8S1JDQ8"/>
<reference evidence="2" key="1">
    <citation type="submission" date="2020-12" db="EMBL/GenBank/DDBJ databases">
        <authorList>
            <person name="Iha C."/>
        </authorList>
    </citation>
    <scope>NUCLEOTIDE SEQUENCE</scope>
</reference>
<comment type="caution">
    <text evidence="2">The sequence shown here is derived from an EMBL/GenBank/DDBJ whole genome shotgun (WGS) entry which is preliminary data.</text>
</comment>
<dbReference type="Proteomes" id="UP000708148">
    <property type="component" value="Unassembled WGS sequence"/>
</dbReference>
<dbReference type="EMBL" id="CAJHUC010001636">
    <property type="protein sequence ID" value="CAD7701799.1"/>
    <property type="molecule type" value="Genomic_DNA"/>
</dbReference>
<name>A0A8S1JDQ8_9CHLO</name>
<proteinExistence type="predicted"/>
<sequence>MDGSIWIGTGPEDEQDKPLPQTGQWEHGWNVDSLNNEIIAGIHNHLLERLQEMKQQGIVEVTINSRGFIMQPQWVLEQTESIAEHLGGIRVDELGGIMRVLNLEAVRRRPRNSVPHNIPHGSAPAGAHASKMLPRSVQMYPGTYHSSQRERYAGNAVQMPRSGMGPFLNSVLEPPDAAHHQGSPARTCGPSGWTEQAGRPFSRHSARSSVNQRQGAPGPMVQVQGVHPGNDTAGTANDLRGSGGSYRHKRDGRECVSRGGRGARGRRGGRGAKGSSTGRNSGKAKDQSP</sequence>
<organism evidence="2 3">
    <name type="scientific">Ostreobium quekettii</name>
    <dbReference type="NCBI Taxonomy" id="121088"/>
    <lineage>
        <taxon>Eukaryota</taxon>
        <taxon>Viridiplantae</taxon>
        <taxon>Chlorophyta</taxon>
        <taxon>core chlorophytes</taxon>
        <taxon>Ulvophyceae</taxon>
        <taxon>TCBD clade</taxon>
        <taxon>Bryopsidales</taxon>
        <taxon>Ostreobineae</taxon>
        <taxon>Ostreobiaceae</taxon>
        <taxon>Ostreobium</taxon>
    </lineage>
</organism>
<accession>A0A8S1JDQ8</accession>